<proteinExistence type="predicted"/>
<name>A0A6J4T6H1_9SPHN</name>
<dbReference type="InterPro" id="IPR023214">
    <property type="entry name" value="HAD_sf"/>
</dbReference>
<protein>
    <submittedName>
        <fullName evidence="1">Uncharacterized protein</fullName>
    </submittedName>
</protein>
<reference evidence="1" key="1">
    <citation type="submission" date="2020-02" db="EMBL/GenBank/DDBJ databases">
        <authorList>
            <person name="Meier V. D."/>
        </authorList>
    </citation>
    <scope>NUCLEOTIDE SEQUENCE</scope>
    <source>
        <strain evidence="1">AVDCRST_MAG44</strain>
    </source>
</reference>
<dbReference type="EMBL" id="CADCVY010000106">
    <property type="protein sequence ID" value="CAA9514515.1"/>
    <property type="molecule type" value="Genomic_DNA"/>
</dbReference>
<dbReference type="Gene3D" id="3.40.50.1000">
    <property type="entry name" value="HAD superfamily/HAD-like"/>
    <property type="match status" value="1"/>
</dbReference>
<organism evidence="1">
    <name type="scientific">uncultured Sphingomonas sp</name>
    <dbReference type="NCBI Taxonomy" id="158754"/>
    <lineage>
        <taxon>Bacteria</taxon>
        <taxon>Pseudomonadati</taxon>
        <taxon>Pseudomonadota</taxon>
        <taxon>Alphaproteobacteria</taxon>
        <taxon>Sphingomonadales</taxon>
        <taxon>Sphingomonadaceae</taxon>
        <taxon>Sphingomonas</taxon>
        <taxon>environmental samples</taxon>
    </lineage>
</organism>
<evidence type="ECO:0000313" key="1">
    <source>
        <dbReference type="EMBL" id="CAA9514515.1"/>
    </source>
</evidence>
<dbReference type="InterPro" id="IPR036412">
    <property type="entry name" value="HAD-like_sf"/>
</dbReference>
<gene>
    <name evidence="1" type="ORF">AVDCRST_MAG44-1605</name>
</gene>
<sequence>MAVGFRPILLVDLDGVVVIEVDRNDPATRELLILHQGLAASLAAAAQHVFIVTHRSRREAEKICQAAELEVNDSLALIGAEDLFREACTTMQIRQLARFGLRKTYALSIAQRMTGAKPDDFVILDDRQQNLDPCLKAGIGLALKAPAAVSDDGRTIATFDMRGALRSMPKWYADRGTRRQIDIPAIARVIEPWQKSGISTAALGDHMFNRARRLASSLRTRQRER</sequence>
<dbReference type="SUPFAM" id="SSF56784">
    <property type="entry name" value="HAD-like"/>
    <property type="match status" value="1"/>
</dbReference>
<accession>A0A6J4T6H1</accession>
<dbReference type="AlphaFoldDB" id="A0A6J4T6H1"/>